<accession>A0AB38C125</accession>
<evidence type="ECO:0000313" key="1">
    <source>
        <dbReference type="EMBL" id="SFO53302.1"/>
    </source>
</evidence>
<reference evidence="1 2" key="1">
    <citation type="submission" date="2016-10" db="EMBL/GenBank/DDBJ databases">
        <authorList>
            <person name="Varghese N."/>
            <person name="Submissions S."/>
        </authorList>
    </citation>
    <scope>NUCLEOTIDE SEQUENCE [LARGE SCALE GENOMIC DNA]</scope>
    <source>
        <strain evidence="1 2">BS0292</strain>
    </source>
</reference>
<comment type="caution">
    <text evidence="1">The sequence shown here is derived from an EMBL/GenBank/DDBJ whole genome shotgun (WGS) entry which is preliminary data.</text>
</comment>
<dbReference type="EMBL" id="FOVV01000029">
    <property type="protein sequence ID" value="SFO53302.1"/>
    <property type="molecule type" value="Genomic_DNA"/>
</dbReference>
<sequence length="99" mass="10764">MSNDLAGSMRFGTTPDVPRKTIEVLRLSDNLNRMALQHLNLIESAPTKTQLAYAHGRADGYIEGLDEGGALTGQQGAVLQNAFKSAHDTRLAQLQSQDR</sequence>
<gene>
    <name evidence="1" type="ORF">SAMN05444065_12913</name>
</gene>
<dbReference type="AlphaFoldDB" id="A0AB38C125"/>
<protein>
    <submittedName>
        <fullName evidence="1">Uncharacterized protein</fullName>
    </submittedName>
</protein>
<evidence type="ECO:0000313" key="2">
    <source>
        <dbReference type="Proteomes" id="UP000183083"/>
    </source>
</evidence>
<name>A0AB38C125_PSESX</name>
<organism evidence="1 2">
    <name type="scientific">Pseudomonas syringae</name>
    <dbReference type="NCBI Taxonomy" id="317"/>
    <lineage>
        <taxon>Bacteria</taxon>
        <taxon>Pseudomonadati</taxon>
        <taxon>Pseudomonadota</taxon>
        <taxon>Gammaproteobacteria</taxon>
        <taxon>Pseudomonadales</taxon>
        <taxon>Pseudomonadaceae</taxon>
        <taxon>Pseudomonas</taxon>
    </lineage>
</organism>
<proteinExistence type="predicted"/>
<dbReference type="Proteomes" id="UP000183083">
    <property type="component" value="Unassembled WGS sequence"/>
</dbReference>
<dbReference type="RefSeq" id="WP_074910133.1">
    <property type="nucleotide sequence ID" value="NZ_FOVV01000029.1"/>
</dbReference>